<dbReference type="eggNOG" id="ENOG5033Z7W">
    <property type="taxonomic scope" value="Bacteria"/>
</dbReference>
<name>A0A073JRU5_9BACI</name>
<dbReference type="Pfam" id="PF23857">
    <property type="entry name" value="Phage_TAC_19"/>
    <property type="match status" value="1"/>
</dbReference>
<dbReference type="InterPro" id="IPR057006">
    <property type="entry name" value="Phage_TAC_19"/>
</dbReference>
<reference evidence="1 2" key="1">
    <citation type="submission" date="2014-06" db="EMBL/GenBank/DDBJ databases">
        <title>Draft genome sequence of Bacillus manliponensis JCM 15802 (MCCC 1A00708).</title>
        <authorList>
            <person name="Lai Q."/>
            <person name="Liu Y."/>
            <person name="Shao Z."/>
        </authorList>
    </citation>
    <scope>NUCLEOTIDE SEQUENCE [LARGE SCALE GENOMIC DNA]</scope>
    <source>
        <strain evidence="1 2">JCM 15802</strain>
    </source>
</reference>
<accession>A0A073JRU5</accession>
<evidence type="ECO:0008006" key="3">
    <source>
        <dbReference type="Google" id="ProtNLM"/>
    </source>
</evidence>
<dbReference type="NCBIfam" id="NF047360">
    <property type="entry name" value="tail_chap_PVL"/>
    <property type="match status" value="1"/>
</dbReference>
<feature type="non-terminal residue" evidence="1">
    <location>
        <position position="110"/>
    </location>
</feature>
<dbReference type="EMBL" id="JOTN01000075">
    <property type="protein sequence ID" value="KEK17045.1"/>
    <property type="molecule type" value="Genomic_DNA"/>
</dbReference>
<organism evidence="1 2">
    <name type="scientific">Bacillus manliponensis</name>
    <dbReference type="NCBI Taxonomy" id="574376"/>
    <lineage>
        <taxon>Bacteria</taxon>
        <taxon>Bacillati</taxon>
        <taxon>Bacillota</taxon>
        <taxon>Bacilli</taxon>
        <taxon>Bacillales</taxon>
        <taxon>Bacillaceae</taxon>
        <taxon>Bacillus</taxon>
        <taxon>Bacillus cereus group</taxon>
    </lineage>
</organism>
<keyword evidence="2" id="KW-1185">Reference proteome</keyword>
<proteinExistence type="predicted"/>
<dbReference type="OrthoDB" id="2915540at2"/>
<comment type="caution">
    <text evidence="1">The sequence shown here is derived from an EMBL/GenBank/DDBJ whole genome shotgun (WGS) entry which is preliminary data.</text>
</comment>
<dbReference type="RefSeq" id="WP_034644427.1">
    <property type="nucleotide sequence ID" value="NZ_JOTN01000075.1"/>
</dbReference>
<evidence type="ECO:0000313" key="2">
    <source>
        <dbReference type="Proteomes" id="UP000027822"/>
    </source>
</evidence>
<dbReference type="AlphaFoldDB" id="A0A073JRU5"/>
<evidence type="ECO:0000313" key="1">
    <source>
        <dbReference type="EMBL" id="KEK17045.1"/>
    </source>
</evidence>
<gene>
    <name evidence="1" type="ORF">BAMA_22700</name>
</gene>
<sequence length="110" mass="12350">MKPETLTLVLKIDGKDKRFVPPNFISGKLFRRAAEIADAFTNGSEDVAEFDNNFQFVCDVYGNQFDIEELEEGVDARKVFRTVFGVAQYILGHVEQASRLLAAENEEDGS</sequence>
<dbReference type="Proteomes" id="UP000027822">
    <property type="component" value="Unassembled WGS sequence"/>
</dbReference>
<protein>
    <recommendedName>
        <fullName evidence="3">Phage protein</fullName>
    </recommendedName>
</protein>